<dbReference type="SUPFAM" id="SSF81901">
    <property type="entry name" value="HCP-like"/>
    <property type="match status" value="1"/>
</dbReference>
<evidence type="ECO:0000313" key="1">
    <source>
        <dbReference type="EMBL" id="SIT20841.1"/>
    </source>
</evidence>
<dbReference type="EMBL" id="FTOL01000009">
    <property type="protein sequence ID" value="SIT20841.1"/>
    <property type="molecule type" value="Genomic_DNA"/>
</dbReference>
<organism evidence="1 2">
    <name type="scientific">Chryseobacterium ureilyticum</name>
    <dbReference type="NCBI Taxonomy" id="373668"/>
    <lineage>
        <taxon>Bacteria</taxon>
        <taxon>Pseudomonadati</taxon>
        <taxon>Bacteroidota</taxon>
        <taxon>Flavobacteriia</taxon>
        <taxon>Flavobacteriales</taxon>
        <taxon>Weeksellaceae</taxon>
        <taxon>Chryseobacterium group</taxon>
        <taxon>Chryseobacterium</taxon>
    </lineage>
</organism>
<dbReference type="STRING" id="373668.SAMN05421786_10912"/>
<gene>
    <name evidence="1" type="ORF">SAMN05421786_10912</name>
</gene>
<dbReference type="InterPro" id="IPR019734">
    <property type="entry name" value="TPR_rpt"/>
</dbReference>
<dbReference type="Proteomes" id="UP000186744">
    <property type="component" value="Unassembled WGS sequence"/>
</dbReference>
<dbReference type="InterPro" id="IPR011990">
    <property type="entry name" value="TPR-like_helical_dom_sf"/>
</dbReference>
<dbReference type="Gene3D" id="1.25.40.10">
    <property type="entry name" value="Tetratricopeptide repeat domain"/>
    <property type="match status" value="1"/>
</dbReference>
<protein>
    <recommendedName>
        <fullName evidence="3">Tetratricopeptide repeat-containing protein</fullName>
    </recommendedName>
</protein>
<name>A0A1N7QD85_9FLAO</name>
<dbReference type="AlphaFoldDB" id="A0A1N7QD85"/>
<evidence type="ECO:0008006" key="3">
    <source>
        <dbReference type="Google" id="ProtNLM"/>
    </source>
</evidence>
<proteinExistence type="predicted"/>
<dbReference type="RefSeq" id="WP_076553511.1">
    <property type="nucleotide sequence ID" value="NZ_FTOL01000009.1"/>
</dbReference>
<sequence>MKNYISIILGVIGLLGIVAIAKNKIFTSPNDSLYDKGWTEYQNGEFQKSIGTLSTLNINEYPKISMALGDSYFEMQDYKNAEKYLKISYDKNLFKNNDERKMLTNMLGVCNIELKNFKDARSYLEETDKLGNPNGKRNLYILDSLEQVENHK</sequence>
<dbReference type="Pfam" id="PF13181">
    <property type="entry name" value="TPR_8"/>
    <property type="match status" value="1"/>
</dbReference>
<reference evidence="2" key="1">
    <citation type="submission" date="2017-01" db="EMBL/GenBank/DDBJ databases">
        <authorList>
            <person name="Varghese N."/>
            <person name="Submissions S."/>
        </authorList>
    </citation>
    <scope>NUCLEOTIDE SEQUENCE [LARGE SCALE GENOMIC DNA]</scope>
    <source>
        <strain evidence="2">DSM 18017</strain>
    </source>
</reference>
<dbReference type="OrthoDB" id="1257466at2"/>
<evidence type="ECO:0000313" key="2">
    <source>
        <dbReference type="Proteomes" id="UP000186744"/>
    </source>
</evidence>
<keyword evidence="2" id="KW-1185">Reference proteome</keyword>
<accession>A0A1N7QD85</accession>